<reference evidence="2 3" key="1">
    <citation type="submission" date="2016-10" db="EMBL/GenBank/DDBJ databases">
        <authorList>
            <person name="de Groot N.N."/>
        </authorList>
    </citation>
    <scope>NUCLEOTIDE SEQUENCE [LARGE SCALE GENOMIC DNA]</scope>
    <source>
        <strain evidence="2 3">CGMCC 1.8925</strain>
    </source>
</reference>
<sequence>MKISVVTAVYNRADTVGQAIASVQAQVYPHVEHLIIDGGSTDKTIENVRKYSRAAMRVISEPDEGIYDALNKGIANSTGDVIGVMHSDDFFADAFVLDKVAHEFADPAVGAVYGDLDYVSASDPTKIVRHWKSGNFSKNRLRWGWMPPHPTLFLRRDVFVRLGSYDTSYRIAADYDAILRFLGKGGVRARYIPEVLVKMRVGGESNKSLDRVIRKSREDYRALRSSGMGGAGALIWKNVSKIPQFILR</sequence>
<accession>A0A1G5DRA4</accession>
<dbReference type="GO" id="GO:0016740">
    <property type="term" value="F:transferase activity"/>
    <property type="evidence" value="ECO:0007669"/>
    <property type="project" value="UniProtKB-KW"/>
</dbReference>
<dbReference type="RefSeq" id="WP_090740698.1">
    <property type="nucleotide sequence ID" value="NZ_FMVT01000002.1"/>
</dbReference>
<keyword evidence="2" id="KW-0808">Transferase</keyword>
<evidence type="ECO:0000259" key="1">
    <source>
        <dbReference type="Pfam" id="PF00535"/>
    </source>
</evidence>
<dbReference type="EMBL" id="FMVT01000002">
    <property type="protein sequence ID" value="SCY17194.1"/>
    <property type="molecule type" value="Genomic_DNA"/>
</dbReference>
<dbReference type="OrthoDB" id="6653642at2"/>
<dbReference type="STRING" id="336292.SAMN05660710_00908"/>
<dbReference type="InterPro" id="IPR001173">
    <property type="entry name" value="Glyco_trans_2-like"/>
</dbReference>
<keyword evidence="3" id="KW-1185">Reference proteome</keyword>
<dbReference type="AlphaFoldDB" id="A0A1G5DRA4"/>
<dbReference type="CDD" id="cd06433">
    <property type="entry name" value="GT_2_WfgS_like"/>
    <property type="match status" value="1"/>
</dbReference>
<organism evidence="2 3">
    <name type="scientific">Paracoccus tibetensis</name>
    <dbReference type="NCBI Taxonomy" id="336292"/>
    <lineage>
        <taxon>Bacteria</taxon>
        <taxon>Pseudomonadati</taxon>
        <taxon>Pseudomonadota</taxon>
        <taxon>Alphaproteobacteria</taxon>
        <taxon>Rhodobacterales</taxon>
        <taxon>Paracoccaceae</taxon>
        <taxon>Paracoccus</taxon>
    </lineage>
</organism>
<dbReference type="InterPro" id="IPR029044">
    <property type="entry name" value="Nucleotide-diphossugar_trans"/>
</dbReference>
<proteinExistence type="predicted"/>
<dbReference type="InterPro" id="IPR050834">
    <property type="entry name" value="Glycosyltransf_2"/>
</dbReference>
<gene>
    <name evidence="2" type="ORF">SAMN05660710_00908</name>
</gene>
<dbReference type="SUPFAM" id="SSF53448">
    <property type="entry name" value="Nucleotide-diphospho-sugar transferases"/>
    <property type="match status" value="1"/>
</dbReference>
<dbReference type="PANTHER" id="PTHR43685">
    <property type="entry name" value="GLYCOSYLTRANSFERASE"/>
    <property type="match status" value="1"/>
</dbReference>
<evidence type="ECO:0000313" key="2">
    <source>
        <dbReference type="EMBL" id="SCY17194.1"/>
    </source>
</evidence>
<evidence type="ECO:0000313" key="3">
    <source>
        <dbReference type="Proteomes" id="UP000199502"/>
    </source>
</evidence>
<name>A0A1G5DRA4_9RHOB</name>
<dbReference type="Proteomes" id="UP000199502">
    <property type="component" value="Unassembled WGS sequence"/>
</dbReference>
<dbReference type="Pfam" id="PF00535">
    <property type="entry name" value="Glycos_transf_2"/>
    <property type="match status" value="1"/>
</dbReference>
<feature type="domain" description="Glycosyltransferase 2-like" evidence="1">
    <location>
        <begin position="4"/>
        <end position="142"/>
    </location>
</feature>
<dbReference type="PANTHER" id="PTHR43685:SF2">
    <property type="entry name" value="GLYCOSYLTRANSFERASE 2-LIKE DOMAIN-CONTAINING PROTEIN"/>
    <property type="match status" value="1"/>
</dbReference>
<dbReference type="Gene3D" id="3.90.550.10">
    <property type="entry name" value="Spore Coat Polysaccharide Biosynthesis Protein SpsA, Chain A"/>
    <property type="match status" value="1"/>
</dbReference>
<protein>
    <submittedName>
        <fullName evidence="2">Glycosyltransferase</fullName>
    </submittedName>
</protein>